<sequence>MVFKARDTFTGEHIALKCLTKSAAASSCPTALAIDDRSEELTVHRLIGRHPNIVNLYHSFETASHIYLVLEFCPNGDLYEAIRLDKGPLQTDHVRDFMLQLVGAVEFMHSKHVYHRDIKPENIFLTKDGSMKLGDFGLATMDPWTFEAAVGSDRYMAPEQFDPSNNGYSPAKADIWALGICLLNILFSRNPFATPCTSDPLFADFFADRQSLFDVFPNLSQDTFEVLVHCLAIDPNKRSLSAVKDALKRVVSFTTDD</sequence>
<comment type="caution">
    <text evidence="1">The sequence shown here is derived from an EMBL/GenBank/DDBJ whole genome shotgun (WGS) entry which is preliminary data.</text>
</comment>
<dbReference type="EMBL" id="JAWDJW010009798">
    <property type="protein sequence ID" value="KAK3055419.1"/>
    <property type="molecule type" value="Genomic_DNA"/>
</dbReference>
<accession>A0ACC3CYB0</accession>
<evidence type="ECO:0000313" key="2">
    <source>
        <dbReference type="Proteomes" id="UP001186974"/>
    </source>
</evidence>
<dbReference type="Proteomes" id="UP001186974">
    <property type="component" value="Unassembled WGS sequence"/>
</dbReference>
<proteinExistence type="predicted"/>
<feature type="non-terminal residue" evidence="1">
    <location>
        <position position="257"/>
    </location>
</feature>
<gene>
    <name evidence="1" type="ORF">LTS18_011792</name>
</gene>
<reference evidence="1" key="1">
    <citation type="submission" date="2024-09" db="EMBL/GenBank/DDBJ databases">
        <title>Black Yeasts Isolated from many extreme environments.</title>
        <authorList>
            <person name="Coleine C."/>
            <person name="Stajich J.E."/>
            <person name="Selbmann L."/>
        </authorList>
    </citation>
    <scope>NUCLEOTIDE SEQUENCE</scope>
    <source>
        <strain evidence="1">CCFEE 5737</strain>
    </source>
</reference>
<protein>
    <submittedName>
        <fullName evidence="1">Uncharacterized protein</fullName>
    </submittedName>
</protein>
<keyword evidence="2" id="KW-1185">Reference proteome</keyword>
<evidence type="ECO:0000313" key="1">
    <source>
        <dbReference type="EMBL" id="KAK3055419.1"/>
    </source>
</evidence>
<name>A0ACC3CYB0_9PEZI</name>
<organism evidence="1 2">
    <name type="scientific">Coniosporium uncinatum</name>
    <dbReference type="NCBI Taxonomy" id="93489"/>
    <lineage>
        <taxon>Eukaryota</taxon>
        <taxon>Fungi</taxon>
        <taxon>Dikarya</taxon>
        <taxon>Ascomycota</taxon>
        <taxon>Pezizomycotina</taxon>
        <taxon>Dothideomycetes</taxon>
        <taxon>Dothideomycetes incertae sedis</taxon>
        <taxon>Coniosporium</taxon>
    </lineage>
</organism>